<dbReference type="AlphaFoldDB" id="A0A7I9ZI74"/>
<name>A0A7I9ZI74_9MYCO</name>
<evidence type="ECO:0000256" key="4">
    <source>
        <dbReference type="ARBA" id="ARBA00023002"/>
    </source>
</evidence>
<dbReference type="Proteomes" id="UP000465304">
    <property type="component" value="Unassembled WGS sequence"/>
</dbReference>
<evidence type="ECO:0000256" key="3">
    <source>
        <dbReference type="ARBA" id="ARBA00022827"/>
    </source>
</evidence>
<comment type="cofactor">
    <cofactor evidence="1">
        <name>FAD</name>
        <dbReference type="ChEBI" id="CHEBI:57692"/>
    </cofactor>
</comment>
<dbReference type="Gene3D" id="3.50.50.60">
    <property type="entry name" value="FAD/NAD(P)-binding domain"/>
    <property type="match status" value="2"/>
</dbReference>
<proteinExistence type="predicted"/>
<keyword evidence="2" id="KW-0285">Flavoprotein</keyword>
<reference evidence="7 8" key="1">
    <citation type="journal article" date="2019" name="Emerg. Microbes Infect.">
        <title>Comprehensive subspecies identification of 175 nontuberculous mycobacteria species based on 7547 genomic profiles.</title>
        <authorList>
            <person name="Matsumoto Y."/>
            <person name="Kinjo T."/>
            <person name="Motooka D."/>
            <person name="Nabeya D."/>
            <person name="Jung N."/>
            <person name="Uechi K."/>
            <person name="Horii T."/>
            <person name="Iida T."/>
            <person name="Fujita J."/>
            <person name="Nakamura S."/>
        </authorList>
    </citation>
    <scope>NUCLEOTIDE SEQUENCE [LARGE SCALE GENOMIC DNA]</scope>
    <source>
        <strain evidence="7 8">JCM 30996</strain>
    </source>
</reference>
<feature type="domain" description="Reductase C-terminal" evidence="6">
    <location>
        <begin position="320"/>
        <end position="402"/>
    </location>
</feature>
<keyword evidence="8" id="KW-1185">Reference proteome</keyword>
<dbReference type="EMBL" id="BLLB01000002">
    <property type="protein sequence ID" value="GFH00725.1"/>
    <property type="molecule type" value="Genomic_DNA"/>
</dbReference>
<evidence type="ECO:0000313" key="8">
    <source>
        <dbReference type="Proteomes" id="UP000465304"/>
    </source>
</evidence>
<dbReference type="Gene3D" id="3.30.390.30">
    <property type="match status" value="1"/>
</dbReference>
<dbReference type="SUPFAM" id="SSF55424">
    <property type="entry name" value="FAD/NAD-linked reductases, dimerisation (C-terminal) domain"/>
    <property type="match status" value="1"/>
</dbReference>
<protein>
    <submittedName>
        <fullName evidence="7">Putative ferredoxin reductase</fullName>
    </submittedName>
</protein>
<dbReference type="GO" id="GO:0016651">
    <property type="term" value="F:oxidoreductase activity, acting on NAD(P)H"/>
    <property type="evidence" value="ECO:0007669"/>
    <property type="project" value="TreeGrafter"/>
</dbReference>
<dbReference type="InterPro" id="IPR050446">
    <property type="entry name" value="FAD-oxidoreductase/Apoptosis"/>
</dbReference>
<feature type="domain" description="FAD/NAD(P)-binding" evidence="5">
    <location>
        <begin position="4"/>
        <end position="301"/>
    </location>
</feature>
<organism evidence="7 8">
    <name type="scientific">Mycolicibacterium hippocampi</name>
    <dbReference type="NCBI Taxonomy" id="659824"/>
    <lineage>
        <taxon>Bacteria</taxon>
        <taxon>Bacillati</taxon>
        <taxon>Actinomycetota</taxon>
        <taxon>Actinomycetes</taxon>
        <taxon>Mycobacteriales</taxon>
        <taxon>Mycobacteriaceae</taxon>
        <taxon>Mycolicibacterium</taxon>
    </lineage>
</organism>
<keyword evidence="4" id="KW-0560">Oxidoreductase</keyword>
<comment type="caution">
    <text evidence="7">The sequence shown here is derived from an EMBL/GenBank/DDBJ whole genome shotgun (WGS) entry which is preliminary data.</text>
</comment>
<dbReference type="InterPro" id="IPR028202">
    <property type="entry name" value="Reductase_C"/>
</dbReference>
<dbReference type="Pfam" id="PF14759">
    <property type="entry name" value="Reductase_C"/>
    <property type="match status" value="1"/>
</dbReference>
<dbReference type="InterPro" id="IPR023753">
    <property type="entry name" value="FAD/NAD-binding_dom"/>
</dbReference>
<dbReference type="PANTHER" id="PTHR43557:SF2">
    <property type="entry name" value="RIESKE DOMAIN-CONTAINING PROTEIN-RELATED"/>
    <property type="match status" value="1"/>
</dbReference>
<dbReference type="Pfam" id="PF07992">
    <property type="entry name" value="Pyr_redox_2"/>
    <property type="match status" value="1"/>
</dbReference>
<dbReference type="InterPro" id="IPR016156">
    <property type="entry name" value="FAD/NAD-linked_Rdtase_dimer_sf"/>
</dbReference>
<dbReference type="InterPro" id="IPR036188">
    <property type="entry name" value="FAD/NAD-bd_sf"/>
</dbReference>
<evidence type="ECO:0000256" key="1">
    <source>
        <dbReference type="ARBA" id="ARBA00001974"/>
    </source>
</evidence>
<dbReference type="PANTHER" id="PTHR43557">
    <property type="entry name" value="APOPTOSIS-INDUCING FACTOR 1"/>
    <property type="match status" value="1"/>
</dbReference>
<gene>
    <name evidence="7" type="ORF">MHIP_12080</name>
</gene>
<evidence type="ECO:0000259" key="6">
    <source>
        <dbReference type="Pfam" id="PF14759"/>
    </source>
</evidence>
<dbReference type="RefSeq" id="WP_163887642.1">
    <property type="nucleotide sequence ID" value="NZ_BLLB01000002.1"/>
</dbReference>
<evidence type="ECO:0000256" key="2">
    <source>
        <dbReference type="ARBA" id="ARBA00022630"/>
    </source>
</evidence>
<keyword evidence="3" id="KW-0274">FAD</keyword>
<accession>A0A7I9ZI74</accession>
<evidence type="ECO:0000259" key="5">
    <source>
        <dbReference type="Pfam" id="PF07992"/>
    </source>
</evidence>
<dbReference type="PRINTS" id="PR00368">
    <property type="entry name" value="FADPNR"/>
</dbReference>
<evidence type="ECO:0000313" key="7">
    <source>
        <dbReference type="EMBL" id="GFH00725.1"/>
    </source>
</evidence>
<sequence>MSQTVLVVGGGQAGGQAVTSLRSNGFDGRIILIGADSMLPYHRPPLSKAFLAGSLPVERLFLRPPAFYEKARVDVMLGVCVTGMDASQRQVTLDDGRELEFDRLVLATGGRPRPLSCAGADSPILHYLRTVADVEGIRAKLRPGARLVLIGGGYIGLEIAAVAAQLGLLVTVVEAEPTVLARVTCPDVAQFFEAEHRRAGVTIRCAATVTGIEQVGSAARVLTADGESFAADLVIAGIGLLPNVELASAAGVTCDNGIAVDEFCQTSEPGIYAAGDCTQHPSEVYGCRLRLESVHNAIEQAKTAAAAICGSAKPYRQVPWFWSDQYDLKLQTAGLNRGYDQVVIRGDPDTRSFAAFYLRDGRMLAVDAINRPVEFMAAKSLIAERAVIDVERLADDRIPAQALASR</sequence>
<dbReference type="GO" id="GO:0005737">
    <property type="term" value="C:cytoplasm"/>
    <property type="evidence" value="ECO:0007669"/>
    <property type="project" value="TreeGrafter"/>
</dbReference>
<dbReference type="PRINTS" id="PR00411">
    <property type="entry name" value="PNDRDTASEI"/>
</dbReference>
<dbReference type="SUPFAM" id="SSF51905">
    <property type="entry name" value="FAD/NAD(P)-binding domain"/>
    <property type="match status" value="1"/>
</dbReference>